<dbReference type="Pfam" id="PF03413">
    <property type="entry name" value="PepSY"/>
    <property type="match status" value="1"/>
</dbReference>
<name>A0A4Q0MDD8_9SPHI</name>
<dbReference type="Pfam" id="PF03929">
    <property type="entry name" value="PepSY_TM"/>
    <property type="match status" value="1"/>
</dbReference>
<organism evidence="4 5">
    <name type="scientific">Arcticibacter tournemirensis</name>
    <dbReference type="NCBI Taxonomy" id="699437"/>
    <lineage>
        <taxon>Bacteria</taxon>
        <taxon>Pseudomonadati</taxon>
        <taxon>Bacteroidota</taxon>
        <taxon>Sphingobacteriia</taxon>
        <taxon>Sphingobacteriales</taxon>
        <taxon>Sphingobacteriaceae</taxon>
        <taxon>Arcticibacter</taxon>
    </lineage>
</organism>
<keyword evidence="6" id="KW-1185">Reference proteome</keyword>
<dbReference type="PROSITE" id="PS51257">
    <property type="entry name" value="PROKAR_LIPOPROTEIN"/>
    <property type="match status" value="1"/>
</dbReference>
<feature type="transmembrane region" description="Helical" evidence="1">
    <location>
        <begin position="346"/>
        <end position="365"/>
    </location>
</feature>
<reference evidence="3 6" key="2">
    <citation type="submission" date="2019-09" db="EMBL/GenBank/DDBJ databases">
        <title>Pararcticibacter amylolyticus gen. nov., sp. nov., isolated from a rottenly hemp rope, and reclassification of Pedobacter tournemirensis as Pararcticibacter tournemirensis comb. nov.</title>
        <authorList>
            <person name="Cai Y."/>
        </authorList>
    </citation>
    <scope>NUCLEOTIDE SEQUENCE [LARGE SCALE GENOMIC DNA]</scope>
    <source>
        <strain evidence="3 6">TF5-37.2-LB10</strain>
    </source>
</reference>
<sequence>MTVKKIIGKLHLWLGLASGLIVLFLGVTGCILAYQREIEDAVQSYRFTEKQNQALLTPTQLQKIADIQLPGKKLHSISYQTGRSSVAVYFSLEPEQYYYTVFINPYSGEVLKVKNMANDFFRIVINGHYYLWLPPHIGQPILATGTLIFVIMMITGIILWWPRHKKALKQRFSIKWDARWRRVNYDMHNVLGFYMTWVALFLALSGLVMGFQWFSKSVYWIASGGKQQVQYTETFSDTTKILAAGTGMPTVDRLWMKTMKENPQFKGIIDVHPPENEKSAIEIAVNPDSETYWKADYRYYDQHTLKEIEVNHIYGRFANASVADKIIRMNYDIHVGAIGGLAGKTIAFFSSLIASSLPITGFLIWRGRKKKKRKAIHSIEKVELASVLPS</sequence>
<accession>A0A4Q0MDD8</accession>
<evidence type="ECO:0000313" key="6">
    <source>
        <dbReference type="Proteomes" id="UP000322918"/>
    </source>
</evidence>
<keyword evidence="1" id="KW-0812">Transmembrane</keyword>
<keyword evidence="1" id="KW-0472">Membrane</keyword>
<reference evidence="4 5" key="1">
    <citation type="submission" date="2018-12" db="EMBL/GenBank/DDBJ databases">
        <title>The Draft Genome Sequence of the Soil Bacterium Pedobacter tournemirensis R1.</title>
        <authorList>
            <person name="He J."/>
        </authorList>
    </citation>
    <scope>NUCLEOTIDE SEQUENCE [LARGE SCALE GENOMIC DNA]</scope>
    <source>
        <strain evidence="4 5">R1</strain>
    </source>
</reference>
<protein>
    <submittedName>
        <fullName evidence="4">PepSY domain-containing protein</fullName>
    </submittedName>
</protein>
<dbReference type="AlphaFoldDB" id="A0A4Q0MDD8"/>
<proteinExistence type="predicted"/>
<evidence type="ECO:0000313" key="5">
    <source>
        <dbReference type="Proteomes" id="UP000290848"/>
    </source>
</evidence>
<gene>
    <name evidence="4" type="ORF">EKH83_06025</name>
    <name evidence="3" type="ORF">F1649_13540</name>
</gene>
<feature type="transmembrane region" description="Helical" evidence="1">
    <location>
        <begin position="141"/>
        <end position="161"/>
    </location>
</feature>
<dbReference type="PANTHER" id="PTHR34219">
    <property type="entry name" value="IRON-REGULATED INNER MEMBRANE PROTEIN-RELATED"/>
    <property type="match status" value="1"/>
</dbReference>
<dbReference type="RefSeq" id="WP_128768491.1">
    <property type="nucleotide sequence ID" value="NZ_RXOC01000003.1"/>
</dbReference>
<dbReference type="EMBL" id="VWNE01000020">
    <property type="protein sequence ID" value="KAA8481931.1"/>
    <property type="molecule type" value="Genomic_DNA"/>
</dbReference>
<evidence type="ECO:0000313" key="3">
    <source>
        <dbReference type="EMBL" id="KAA8481931.1"/>
    </source>
</evidence>
<dbReference type="Proteomes" id="UP000290848">
    <property type="component" value="Unassembled WGS sequence"/>
</dbReference>
<feature type="transmembrane region" description="Helical" evidence="1">
    <location>
        <begin position="12"/>
        <end position="34"/>
    </location>
</feature>
<dbReference type="InterPro" id="IPR005625">
    <property type="entry name" value="PepSY-ass_TM"/>
</dbReference>
<dbReference type="PANTHER" id="PTHR34219:SF3">
    <property type="entry name" value="BLL7967 PROTEIN"/>
    <property type="match status" value="1"/>
</dbReference>
<dbReference type="OrthoDB" id="111691at2"/>
<dbReference type="EMBL" id="RXOC01000003">
    <property type="protein sequence ID" value="RXF71245.1"/>
    <property type="molecule type" value="Genomic_DNA"/>
</dbReference>
<comment type="caution">
    <text evidence="4">The sequence shown here is derived from an EMBL/GenBank/DDBJ whole genome shotgun (WGS) entry which is preliminary data.</text>
</comment>
<dbReference type="InterPro" id="IPR025711">
    <property type="entry name" value="PepSY"/>
</dbReference>
<evidence type="ECO:0000259" key="2">
    <source>
        <dbReference type="Pfam" id="PF03413"/>
    </source>
</evidence>
<evidence type="ECO:0000313" key="4">
    <source>
        <dbReference type="EMBL" id="RXF71245.1"/>
    </source>
</evidence>
<keyword evidence="1" id="KW-1133">Transmembrane helix</keyword>
<evidence type="ECO:0000256" key="1">
    <source>
        <dbReference type="SAM" id="Phobius"/>
    </source>
</evidence>
<dbReference type="Proteomes" id="UP000322918">
    <property type="component" value="Unassembled WGS sequence"/>
</dbReference>
<feature type="domain" description="PepSY" evidence="2">
    <location>
        <begin position="56"/>
        <end position="113"/>
    </location>
</feature>
<feature type="transmembrane region" description="Helical" evidence="1">
    <location>
        <begin position="191"/>
        <end position="214"/>
    </location>
</feature>